<evidence type="ECO:0000259" key="10">
    <source>
        <dbReference type="Pfam" id="PF02875"/>
    </source>
</evidence>
<keyword evidence="1" id="KW-0436">Ligase</keyword>
<keyword evidence="7" id="KW-0131">Cell cycle</keyword>
<feature type="domain" description="Mur ligase central" evidence="11">
    <location>
        <begin position="181"/>
        <end position="279"/>
    </location>
</feature>
<keyword evidence="3" id="KW-0547">Nucleotide-binding</keyword>
<comment type="caution">
    <text evidence="12">The sequence shown here is derived from an EMBL/GenBank/DDBJ whole genome shotgun (WGS) entry which is preliminary data.</text>
</comment>
<keyword evidence="5" id="KW-0133">Cell shape</keyword>
<organism evidence="12 13">
    <name type="scientific">candidate division WWE3 bacterium</name>
    <dbReference type="NCBI Taxonomy" id="2053526"/>
    <lineage>
        <taxon>Bacteria</taxon>
        <taxon>Katanobacteria</taxon>
    </lineage>
</organism>
<feature type="domain" description="Mur ligase C-terminal" evidence="10">
    <location>
        <begin position="304"/>
        <end position="434"/>
    </location>
</feature>
<dbReference type="Pfam" id="PF01225">
    <property type="entry name" value="Mur_ligase"/>
    <property type="match status" value="1"/>
</dbReference>
<keyword evidence="6" id="KW-0573">Peptidoglycan synthesis</keyword>
<evidence type="ECO:0000313" key="12">
    <source>
        <dbReference type="EMBL" id="MCA9392120.1"/>
    </source>
</evidence>
<evidence type="ECO:0000256" key="2">
    <source>
        <dbReference type="ARBA" id="ARBA00022618"/>
    </source>
</evidence>
<dbReference type="AlphaFoldDB" id="A0A955LKC0"/>
<evidence type="ECO:0000256" key="3">
    <source>
        <dbReference type="ARBA" id="ARBA00022741"/>
    </source>
</evidence>
<dbReference type="GO" id="GO:0071555">
    <property type="term" value="P:cell wall organization"/>
    <property type="evidence" value="ECO:0007669"/>
    <property type="project" value="UniProtKB-KW"/>
</dbReference>
<reference evidence="12" key="2">
    <citation type="journal article" date="2021" name="Microbiome">
        <title>Successional dynamics and alternative stable states in a saline activated sludge microbial community over 9 years.</title>
        <authorList>
            <person name="Wang Y."/>
            <person name="Ye J."/>
            <person name="Ju F."/>
            <person name="Liu L."/>
            <person name="Boyd J.A."/>
            <person name="Deng Y."/>
            <person name="Parks D.H."/>
            <person name="Jiang X."/>
            <person name="Yin X."/>
            <person name="Woodcroft B.J."/>
            <person name="Tyson G.W."/>
            <person name="Hugenholtz P."/>
            <person name="Polz M.F."/>
            <person name="Zhang T."/>
        </authorList>
    </citation>
    <scope>NUCLEOTIDE SEQUENCE</scope>
    <source>
        <strain evidence="12">HKST-UBA03</strain>
    </source>
</reference>
<dbReference type="GO" id="GO:0051301">
    <property type="term" value="P:cell division"/>
    <property type="evidence" value="ECO:0007669"/>
    <property type="project" value="UniProtKB-KW"/>
</dbReference>
<feature type="domain" description="Mur ligase N-terminal catalytic" evidence="9">
    <location>
        <begin position="2"/>
        <end position="102"/>
    </location>
</feature>
<dbReference type="Gene3D" id="3.40.50.720">
    <property type="entry name" value="NAD(P)-binding Rossmann-like Domain"/>
    <property type="match status" value="1"/>
</dbReference>
<reference evidence="12" key="1">
    <citation type="submission" date="2020-04" db="EMBL/GenBank/DDBJ databases">
        <authorList>
            <person name="Zhang T."/>
        </authorList>
    </citation>
    <scope>NUCLEOTIDE SEQUENCE</scope>
    <source>
        <strain evidence="12">HKST-UBA03</strain>
    </source>
</reference>
<dbReference type="Gene3D" id="3.90.190.20">
    <property type="entry name" value="Mur ligase, C-terminal domain"/>
    <property type="match status" value="1"/>
</dbReference>
<dbReference type="Proteomes" id="UP000751518">
    <property type="component" value="Unassembled WGS sequence"/>
</dbReference>
<dbReference type="GO" id="GO:0016881">
    <property type="term" value="F:acid-amino acid ligase activity"/>
    <property type="evidence" value="ECO:0007669"/>
    <property type="project" value="InterPro"/>
</dbReference>
<dbReference type="InterPro" id="IPR036565">
    <property type="entry name" value="Mur-like_cat_sf"/>
</dbReference>
<dbReference type="SUPFAM" id="SSF53623">
    <property type="entry name" value="MurD-like peptide ligases, catalytic domain"/>
    <property type="match status" value="1"/>
</dbReference>
<protein>
    <recommendedName>
        <fullName evidence="14">Mur ligase central domain-containing protein</fullName>
    </recommendedName>
</protein>
<evidence type="ECO:0000256" key="6">
    <source>
        <dbReference type="ARBA" id="ARBA00022984"/>
    </source>
</evidence>
<keyword evidence="8" id="KW-0961">Cell wall biogenesis/degradation</keyword>
<sequence length="447" mass="49473">MNIHIIGIAGKTSAALAKMLIDEGHIVTGSDQGCYPPMTDFLDEIGVSYQTPYDEANMPDDTDELVVAGNALIVNPNNPEYLKAKEMGLPIKSYPEVLGDFLIKDNSIVVVGNYGKGTVSGAFVKALTDLDKNPSYMVGGLLEDFTQNVVASNSDWSVVEGDEYPVPPIGDSKPRSKFFYYKPKYVVLTSAEWDHFDKFPSEREYIENYVELVKDLPQDGLLVANYDGENVMEVVKHASCRVVTYSLINPHADYVADEIGFQPTLLGRFNLSNLTGAYAMLAELGFDNQRLLHSLNHYRGLKQRMTVLHEDENVVVVRDLAHSPIKAKSAVAAAKETWPNYRIVAVLDIYSSSLKNRNVLPRLSGSLSDADLVLIPKVTLSKSLDENVRITGKEIVDAVKETQPNVKYLPKHDDLVAAIKSYPKPKVVLLMSSGSMQSIEEEILKEI</sequence>
<evidence type="ECO:0000256" key="7">
    <source>
        <dbReference type="ARBA" id="ARBA00023306"/>
    </source>
</evidence>
<evidence type="ECO:0000256" key="5">
    <source>
        <dbReference type="ARBA" id="ARBA00022960"/>
    </source>
</evidence>
<dbReference type="InterPro" id="IPR004101">
    <property type="entry name" value="Mur_ligase_C"/>
</dbReference>
<proteinExistence type="predicted"/>
<dbReference type="GO" id="GO:0009252">
    <property type="term" value="P:peptidoglycan biosynthetic process"/>
    <property type="evidence" value="ECO:0007669"/>
    <property type="project" value="UniProtKB-KW"/>
</dbReference>
<dbReference type="InterPro" id="IPR013221">
    <property type="entry name" value="Mur_ligase_cen"/>
</dbReference>
<evidence type="ECO:0000259" key="9">
    <source>
        <dbReference type="Pfam" id="PF01225"/>
    </source>
</evidence>
<dbReference type="Pfam" id="PF08245">
    <property type="entry name" value="Mur_ligase_M"/>
    <property type="match status" value="1"/>
</dbReference>
<evidence type="ECO:0000256" key="4">
    <source>
        <dbReference type="ARBA" id="ARBA00022840"/>
    </source>
</evidence>
<keyword evidence="2" id="KW-0132">Cell division</keyword>
<dbReference type="SUPFAM" id="SSF53244">
    <property type="entry name" value="MurD-like peptide ligases, peptide-binding domain"/>
    <property type="match status" value="1"/>
</dbReference>
<dbReference type="Gene3D" id="3.40.1190.10">
    <property type="entry name" value="Mur-like, catalytic domain"/>
    <property type="match status" value="1"/>
</dbReference>
<dbReference type="InterPro" id="IPR050061">
    <property type="entry name" value="MurCDEF_pg_biosynth"/>
</dbReference>
<dbReference type="EMBL" id="JAGQKZ010000021">
    <property type="protein sequence ID" value="MCA9392120.1"/>
    <property type="molecule type" value="Genomic_DNA"/>
</dbReference>
<dbReference type="SUPFAM" id="SSF51984">
    <property type="entry name" value="MurCD N-terminal domain"/>
    <property type="match status" value="1"/>
</dbReference>
<name>A0A955LKC0_UNCKA</name>
<keyword evidence="4" id="KW-0067">ATP-binding</keyword>
<evidence type="ECO:0000313" key="13">
    <source>
        <dbReference type="Proteomes" id="UP000751518"/>
    </source>
</evidence>
<evidence type="ECO:0000256" key="1">
    <source>
        <dbReference type="ARBA" id="ARBA00022598"/>
    </source>
</evidence>
<dbReference type="GO" id="GO:0008360">
    <property type="term" value="P:regulation of cell shape"/>
    <property type="evidence" value="ECO:0007669"/>
    <property type="project" value="UniProtKB-KW"/>
</dbReference>
<dbReference type="PANTHER" id="PTHR43445">
    <property type="entry name" value="UDP-N-ACETYLMURAMATE--L-ALANINE LIGASE-RELATED"/>
    <property type="match status" value="1"/>
</dbReference>
<dbReference type="GO" id="GO:0005524">
    <property type="term" value="F:ATP binding"/>
    <property type="evidence" value="ECO:0007669"/>
    <property type="project" value="UniProtKB-KW"/>
</dbReference>
<dbReference type="Pfam" id="PF02875">
    <property type="entry name" value="Mur_ligase_C"/>
    <property type="match status" value="1"/>
</dbReference>
<evidence type="ECO:0000259" key="11">
    <source>
        <dbReference type="Pfam" id="PF08245"/>
    </source>
</evidence>
<dbReference type="InterPro" id="IPR036615">
    <property type="entry name" value="Mur_ligase_C_dom_sf"/>
</dbReference>
<dbReference type="InterPro" id="IPR000713">
    <property type="entry name" value="Mur_ligase_N"/>
</dbReference>
<evidence type="ECO:0008006" key="14">
    <source>
        <dbReference type="Google" id="ProtNLM"/>
    </source>
</evidence>
<gene>
    <name evidence="12" type="ORF">KC614_02865</name>
</gene>
<dbReference type="PANTHER" id="PTHR43445:SF5">
    <property type="entry name" value="UDP-N-ACETYLMURAMATE--L-ALANYL-GAMMA-D-GLUTAMYL-MESO-2,6-DIAMINOHEPTANDIOATE LIGASE"/>
    <property type="match status" value="1"/>
</dbReference>
<evidence type="ECO:0000256" key="8">
    <source>
        <dbReference type="ARBA" id="ARBA00023316"/>
    </source>
</evidence>
<accession>A0A955LKC0</accession>